<proteinExistence type="predicted"/>
<dbReference type="InterPro" id="IPR005312">
    <property type="entry name" value="DUF1759"/>
</dbReference>
<feature type="domain" description="Integrase catalytic" evidence="2">
    <location>
        <begin position="1241"/>
        <end position="1428"/>
    </location>
</feature>
<dbReference type="SUPFAM" id="SSF56672">
    <property type="entry name" value="DNA/RNA polymerases"/>
    <property type="match status" value="1"/>
</dbReference>
<dbReference type="Pfam" id="PF05380">
    <property type="entry name" value="Peptidase_A17"/>
    <property type="match status" value="1"/>
</dbReference>
<dbReference type="PROSITE" id="PS50994">
    <property type="entry name" value="INTEGRASE"/>
    <property type="match status" value="1"/>
</dbReference>
<dbReference type="InterPro" id="IPR043502">
    <property type="entry name" value="DNA/RNA_pol_sf"/>
</dbReference>
<dbReference type="Pfam" id="PF03564">
    <property type="entry name" value="DUF1759"/>
    <property type="match status" value="1"/>
</dbReference>
<dbReference type="PANTHER" id="PTHR47331:SF5">
    <property type="entry name" value="RIBONUCLEASE H"/>
    <property type="match status" value="1"/>
</dbReference>
<gene>
    <name evidence="3" type="ORF">TBRA_LOCUS11179</name>
</gene>
<dbReference type="GO" id="GO:0042575">
    <property type="term" value="C:DNA polymerase complex"/>
    <property type="evidence" value="ECO:0007669"/>
    <property type="project" value="UniProtKB-ARBA"/>
</dbReference>
<dbReference type="InterPro" id="IPR036397">
    <property type="entry name" value="RNaseH_sf"/>
</dbReference>
<dbReference type="PANTHER" id="PTHR47331">
    <property type="entry name" value="PHD-TYPE DOMAIN-CONTAINING PROTEIN"/>
    <property type="match status" value="1"/>
</dbReference>
<evidence type="ECO:0000256" key="1">
    <source>
        <dbReference type="SAM" id="MobiDB-lite"/>
    </source>
</evidence>
<dbReference type="GO" id="GO:0015074">
    <property type="term" value="P:DNA integration"/>
    <property type="evidence" value="ECO:0007669"/>
    <property type="project" value="InterPro"/>
</dbReference>
<dbReference type="InterPro" id="IPR040676">
    <property type="entry name" value="DUF5641"/>
</dbReference>
<evidence type="ECO:0000313" key="3">
    <source>
        <dbReference type="EMBL" id="CAB0039438.1"/>
    </source>
</evidence>
<feature type="region of interest" description="Disordered" evidence="1">
    <location>
        <begin position="2226"/>
        <end position="2262"/>
    </location>
</feature>
<accession>A0A6H5IWW8</accession>
<keyword evidence="4" id="KW-1185">Reference proteome</keyword>
<sequence length="2262" mass="257617">MRISGIILSNAPSTSKNAAKTSRPSEKAFSVQRVSLVRLSVQELPSLNPCCELGSHCSFSAHHWRRRQIVIFSRDRSRCPTTEPDSFGRLWVLFSLLECACTRCCAHRSLSAPISNDNLRLSMDEATKLLLAQQLEIADLIPKIEVNLRKAPKERQLVSIYKKKREQAEQLWKEFRENHFILVAKESIKKHQYVTEEVYETTEDAYIDVLLYIDGKVPPATQPTPAKVTPTPKTSEDIVQRIQLPRIELPTFNGDPILWDGFSDQFKALVHDISGLSPVQKFLYLKSCLSGEAAEVIANYTVTAEAYTGAWDDLTARFANKRILTTACMKRLFALAPMKKSGAAELRTLLDNFRQIKRAFQGLKKPVDQWDDWLVYLLSEKLDRYTRLAWETSLKDTTAMPTFKEIVDYLENRIHGLEATSSTHSPSSQSKSCSKQKVTRAGGQESQRISTLSTTTRNTSKACPCPNGSHKLQRCPTFKAFNPQQRMEYINSNKLCILCMMPGHRANNCKSSYRCKECEADRQVFCSTMPQQLDTRHTCASCELQTFWEIEHQLSSPMLSEEDSKCEQHFKETHYRDATGRFVVSLPFKSDQLKQSLTENRPMVMKLYHVNEARTLRSPKIKGMYDDFMQEYLNLQHMRPSRSETEGNYIPHHCIFKNVDSTPKIRVVFNASFKVKNGNSLNDCLMTGPKLQKDLWMILTSWRQFRVAFTADIIKMFRQIKINPADYAWQRISWRDSPDEKLRSYELTTVTYGTAPAPYLALRVIQQLATEEISRFPEGAEIALRSSYMDDFYGGADTEEEAISKRKSLTKMLAAGGFELSKWASNNSQVCPTLSEEEKPLKINDSISTLGLRWYPHEDSFSLKVTLADQNSSITKRTVLSEIAKLFDPMGWFAPVIVTAKIMIQDTWIQGLDWDQCFPPKLEEAWLSFRAMLPGLESIRVPRWIGQSSGGRLELHAFCDASERAYAAAVYAKVIMPDNTVTVRLLVAKTKVAPVKTLGIPRLELCGAALLAKIVASLQSELNTQIDAVHAWCDSQVTLTWLYSHACRWSPFVANRVAQIQEILSPKHWRYVKSSQNPADLATRGISTNQLRDAELWWRGPSWLHEVALPAFKSAAASSEEAFSEVKRKTVCATTRLNMDNNGLLRVGGRLVNAPSLSYDEKHPIILPYESHLSTLLVRDAHHRTLHAGPQTTRNFLAARYWILRCKTLVHREIHNCIVCTRYTRTKLGQIMGDLPPIRLTPVRPFLAAGVDYAGPIAIRASKGHGHSSYKGYICLFVCMSSKAIHLEAVSDLTSSAFLAAYKRFVSRRGICHTLISDNGTTFRGADKELKSMFRQASEFYRRSAAHLANHGTDWTFIPPRAPHFGGIWEAGVRSVKHHLRRVIKDSTLTFEELSTVLCQIEACLNSRPLYQLSSSATDPTPITPGHILIGGPLLAVPEPSLKNVKLTPAVRWDLLTQMRDHFWHRWCFEYLHTLQQRNKWRIQHDDLHVGSMVLISEDNSPPTYWPMGIVQRTYQEFSEILPVKFLIQKEGKSIGNDPPGNPNPQLFFTYNPCNRVKIEVENVFRLYLAIYARYKKMDYTNRFLVKFYIDMHFNIFKCQCKIVDNIEKTQKFCTAVVGADGRQHSRNTARCEPPRESSHLLVQCPADSRSRRGYPLAHPCATRTHTYHSARSTLTTRSHSNKGTVERFNRTLKLIAHCVIYTALDRYSTYTDARSPQYVHRQARRHSSRDGLPHDAACSRRILCTTYANYCKIYLRTKALTALQRDQQIQRASHSGPHSIDAQTTVVVVCTRAYADPRSKFAICNRAQAARAVTWYYAHLKHDFEDVCDAAQLCVDCRVEIYDLKKNCKLNKCTDDMHRAGSTPVLCSRYKHVIWSRATKKIRDISLALTRASKAKVPLCKMATHRPEMRHVDTNHVCLKCPRYSFRQLFRFSRLLLKQFYDARYFLFSHHHPHYAISHTLSHIRAINQVSIQVQSYFRRSYALAFVLDFAFCCSPAASSSRSVRSKIVLDSSEMPRTIQVKVAVQRIRLARFFLNSQIASSRCNSLLVALISKARTQLPHEIPLSTSKANAASLTIDFLLLRHVLTLSQSLLDCYLHVCVHCRADRLRIEREAFDSHRSICSPVHMVRAMSPRLTWLFLCPEPRTRARVILRFSSLSSLVQSQIAMARGEFSRFVFSPGVVEPVPEVERVPLKKKTRAMSSASEAVKKTPITVRAGSDRITISRSPRRGLTRLAIDGAQHSQDEVRSENHTHKRAPDAGA</sequence>
<protein>
    <recommendedName>
        <fullName evidence="2">Integrase catalytic domain-containing protein</fullName>
    </recommendedName>
</protein>
<name>A0A6H5IWW8_9HYME</name>
<feature type="compositionally biased region" description="Polar residues" evidence="1">
    <location>
        <begin position="444"/>
        <end position="460"/>
    </location>
</feature>
<feature type="region of interest" description="Disordered" evidence="1">
    <location>
        <begin position="418"/>
        <end position="460"/>
    </location>
</feature>
<feature type="compositionally biased region" description="Low complexity" evidence="1">
    <location>
        <begin position="421"/>
        <end position="433"/>
    </location>
</feature>
<dbReference type="GO" id="GO:0003676">
    <property type="term" value="F:nucleic acid binding"/>
    <property type="evidence" value="ECO:0007669"/>
    <property type="project" value="InterPro"/>
</dbReference>
<evidence type="ECO:0000259" key="2">
    <source>
        <dbReference type="PROSITE" id="PS50994"/>
    </source>
</evidence>
<feature type="compositionally biased region" description="Basic and acidic residues" evidence="1">
    <location>
        <begin position="2243"/>
        <end position="2262"/>
    </location>
</feature>
<dbReference type="Gene3D" id="3.30.420.10">
    <property type="entry name" value="Ribonuclease H-like superfamily/Ribonuclease H"/>
    <property type="match status" value="1"/>
</dbReference>
<reference evidence="3 4" key="1">
    <citation type="submission" date="2020-02" db="EMBL/GenBank/DDBJ databases">
        <authorList>
            <person name="Ferguson B K."/>
        </authorList>
    </citation>
    <scope>NUCLEOTIDE SEQUENCE [LARGE SCALE GENOMIC DNA]</scope>
</reference>
<organism evidence="3 4">
    <name type="scientific">Trichogramma brassicae</name>
    <dbReference type="NCBI Taxonomy" id="86971"/>
    <lineage>
        <taxon>Eukaryota</taxon>
        <taxon>Metazoa</taxon>
        <taxon>Ecdysozoa</taxon>
        <taxon>Arthropoda</taxon>
        <taxon>Hexapoda</taxon>
        <taxon>Insecta</taxon>
        <taxon>Pterygota</taxon>
        <taxon>Neoptera</taxon>
        <taxon>Endopterygota</taxon>
        <taxon>Hymenoptera</taxon>
        <taxon>Apocrita</taxon>
        <taxon>Proctotrupomorpha</taxon>
        <taxon>Chalcidoidea</taxon>
        <taxon>Trichogrammatidae</taxon>
        <taxon>Trichogramma</taxon>
    </lineage>
</organism>
<dbReference type="OrthoDB" id="7695540at2759"/>
<dbReference type="Pfam" id="PF18701">
    <property type="entry name" value="DUF5641"/>
    <property type="match status" value="1"/>
</dbReference>
<dbReference type="Proteomes" id="UP000479190">
    <property type="component" value="Unassembled WGS sequence"/>
</dbReference>
<dbReference type="InterPro" id="IPR012337">
    <property type="entry name" value="RNaseH-like_sf"/>
</dbReference>
<dbReference type="GO" id="GO:0071897">
    <property type="term" value="P:DNA biosynthetic process"/>
    <property type="evidence" value="ECO:0007669"/>
    <property type="project" value="UniProtKB-ARBA"/>
</dbReference>
<dbReference type="InterPro" id="IPR008042">
    <property type="entry name" value="Retrotrans_Pao"/>
</dbReference>
<dbReference type="SUPFAM" id="SSF53098">
    <property type="entry name" value="Ribonuclease H-like"/>
    <property type="match status" value="1"/>
</dbReference>
<dbReference type="InterPro" id="IPR001584">
    <property type="entry name" value="Integrase_cat-core"/>
</dbReference>
<dbReference type="EMBL" id="CADCXV010000961">
    <property type="protein sequence ID" value="CAB0039438.1"/>
    <property type="molecule type" value="Genomic_DNA"/>
</dbReference>
<evidence type="ECO:0000313" key="4">
    <source>
        <dbReference type="Proteomes" id="UP000479190"/>
    </source>
</evidence>